<dbReference type="InterPro" id="IPR011050">
    <property type="entry name" value="Pectin_lyase_fold/virulence"/>
</dbReference>
<feature type="domain" description="Right handed beta helix" evidence="2">
    <location>
        <begin position="246"/>
        <end position="380"/>
    </location>
</feature>
<dbReference type="InterPro" id="IPR006626">
    <property type="entry name" value="PbH1"/>
</dbReference>
<dbReference type="SMART" id="SM00710">
    <property type="entry name" value="PbH1"/>
    <property type="match status" value="4"/>
</dbReference>
<keyword evidence="1" id="KW-0732">Signal</keyword>
<protein>
    <submittedName>
        <fullName evidence="3">Right-handed parallel beta-helix repeat-containing protein</fullName>
    </submittedName>
</protein>
<reference evidence="4" key="1">
    <citation type="journal article" date="2019" name="Int. J. Syst. Evol. Microbiol.">
        <title>The Global Catalogue of Microorganisms (GCM) 10K type strain sequencing project: providing services to taxonomists for standard genome sequencing and annotation.</title>
        <authorList>
            <consortium name="The Broad Institute Genomics Platform"/>
            <consortium name="The Broad Institute Genome Sequencing Center for Infectious Disease"/>
            <person name="Wu L."/>
            <person name="Ma J."/>
        </authorList>
    </citation>
    <scope>NUCLEOTIDE SEQUENCE [LARGE SCALE GENOMIC DNA]</scope>
    <source>
        <strain evidence="4">KCTC 52039</strain>
    </source>
</reference>
<gene>
    <name evidence="3" type="ORF">ACFOGH_13975</name>
</gene>
<evidence type="ECO:0000313" key="4">
    <source>
        <dbReference type="Proteomes" id="UP001595547"/>
    </source>
</evidence>
<name>A0ABV7IZW0_9RHOB</name>
<keyword evidence="4" id="KW-1185">Reference proteome</keyword>
<comment type="caution">
    <text evidence="3">The sequence shown here is derived from an EMBL/GenBank/DDBJ whole genome shotgun (WGS) entry which is preliminary data.</text>
</comment>
<evidence type="ECO:0000259" key="2">
    <source>
        <dbReference type="Pfam" id="PF13229"/>
    </source>
</evidence>
<dbReference type="Proteomes" id="UP001595547">
    <property type="component" value="Unassembled WGS sequence"/>
</dbReference>
<proteinExistence type="predicted"/>
<dbReference type="Gene3D" id="2.160.20.10">
    <property type="entry name" value="Single-stranded right-handed beta-helix, Pectin lyase-like"/>
    <property type="match status" value="1"/>
</dbReference>
<dbReference type="RefSeq" id="WP_380073686.1">
    <property type="nucleotide sequence ID" value="NZ_JBHRTO010000001.1"/>
</dbReference>
<evidence type="ECO:0000313" key="3">
    <source>
        <dbReference type="EMBL" id="MFC3182106.1"/>
    </source>
</evidence>
<dbReference type="SUPFAM" id="SSF51126">
    <property type="entry name" value="Pectin lyase-like"/>
    <property type="match status" value="1"/>
</dbReference>
<accession>A0ABV7IZW0</accession>
<dbReference type="EMBL" id="JBHRTO010000001">
    <property type="protein sequence ID" value="MFC3182106.1"/>
    <property type="molecule type" value="Genomic_DNA"/>
</dbReference>
<dbReference type="InterPro" id="IPR039448">
    <property type="entry name" value="Beta_helix"/>
</dbReference>
<organism evidence="3 4">
    <name type="scientific">Cypionkella sinensis</name>
    <dbReference type="NCBI Taxonomy" id="1756043"/>
    <lineage>
        <taxon>Bacteria</taxon>
        <taxon>Pseudomonadati</taxon>
        <taxon>Pseudomonadota</taxon>
        <taxon>Alphaproteobacteria</taxon>
        <taxon>Rhodobacterales</taxon>
        <taxon>Paracoccaceae</taxon>
        <taxon>Cypionkella</taxon>
    </lineage>
</organism>
<dbReference type="Pfam" id="PF13229">
    <property type="entry name" value="Beta_helix"/>
    <property type="match status" value="1"/>
</dbReference>
<sequence length="501" mass="51098">MARALAYLLVAALGSASAMQAAPQPVDSVALQADIAALHRQADAMGSVDFAYDAVAQMAGLYGLTPEAKPQSLPAALLPSGDAAKVAMGDTQIALTQLSISEGTNNQLRVQQAQHGSKAAIFLSAGVISLQDLAVAAKSDGIDGIAMVDGVVTLSRPLVIWQGATLLIHPGDILQLQSAGGAFLLNFGKIDLRGATLRSDVAASQPESTYRPFVLTSGSGQVYAEANRLQGLGMAGLGPFAGFVISTQGLFAATETSILRANRFEDLGGVALIGPKSVEVTQNAFLSSRGGALTLAQIGKAAVLGNTIYATRNGAGLRITARSQDMLVAGNLVLGGQGNGVQVDGGSFGVTLRGNALLQNAQTGLASKTADCLSVQGNVIAANGASALRLTKTGYTQILGNALDGNAGSAIEVGAQLPKARMDVSGNLLAKNRIGLTGAALHLVTLRGNDLSQQLPRMFDGEFAQHQAAYLSAGRTDQTAIFQISSAAADDADFASVCAQE</sequence>
<feature type="chain" id="PRO_5046123508" evidence="1">
    <location>
        <begin position="22"/>
        <end position="501"/>
    </location>
</feature>
<dbReference type="InterPro" id="IPR012334">
    <property type="entry name" value="Pectin_lyas_fold"/>
</dbReference>
<evidence type="ECO:0000256" key="1">
    <source>
        <dbReference type="SAM" id="SignalP"/>
    </source>
</evidence>
<feature type="signal peptide" evidence="1">
    <location>
        <begin position="1"/>
        <end position="21"/>
    </location>
</feature>